<accession>B9FXL1</accession>
<reference evidence="1" key="1">
    <citation type="journal article" date="2005" name="PLoS Biol.">
        <title>The genomes of Oryza sativa: a history of duplications.</title>
        <authorList>
            <person name="Yu J."/>
            <person name="Wang J."/>
            <person name="Lin W."/>
            <person name="Li S."/>
            <person name="Li H."/>
            <person name="Zhou J."/>
            <person name="Ni P."/>
            <person name="Dong W."/>
            <person name="Hu S."/>
            <person name="Zeng C."/>
            <person name="Zhang J."/>
            <person name="Zhang Y."/>
            <person name="Li R."/>
            <person name="Xu Z."/>
            <person name="Li S."/>
            <person name="Li X."/>
            <person name="Zheng H."/>
            <person name="Cong L."/>
            <person name="Lin L."/>
            <person name="Yin J."/>
            <person name="Geng J."/>
            <person name="Li G."/>
            <person name="Shi J."/>
            <person name="Liu J."/>
            <person name="Lv H."/>
            <person name="Li J."/>
            <person name="Wang J."/>
            <person name="Deng Y."/>
            <person name="Ran L."/>
            <person name="Shi X."/>
            <person name="Wang X."/>
            <person name="Wu Q."/>
            <person name="Li C."/>
            <person name="Ren X."/>
            <person name="Wang J."/>
            <person name="Wang X."/>
            <person name="Li D."/>
            <person name="Liu D."/>
            <person name="Zhang X."/>
            <person name="Ji Z."/>
            <person name="Zhao W."/>
            <person name="Sun Y."/>
            <person name="Zhang Z."/>
            <person name="Bao J."/>
            <person name="Han Y."/>
            <person name="Dong L."/>
            <person name="Ji J."/>
            <person name="Chen P."/>
            <person name="Wu S."/>
            <person name="Liu J."/>
            <person name="Xiao Y."/>
            <person name="Bu D."/>
            <person name="Tan J."/>
            <person name="Yang L."/>
            <person name="Ye C."/>
            <person name="Zhang J."/>
            <person name="Xu J."/>
            <person name="Zhou Y."/>
            <person name="Yu Y."/>
            <person name="Zhang B."/>
            <person name="Zhuang S."/>
            <person name="Wei H."/>
            <person name="Liu B."/>
            <person name="Lei M."/>
            <person name="Yu H."/>
            <person name="Li Y."/>
            <person name="Xu H."/>
            <person name="Wei S."/>
            <person name="He X."/>
            <person name="Fang L."/>
            <person name="Zhang Z."/>
            <person name="Zhang Y."/>
            <person name="Huang X."/>
            <person name="Su Z."/>
            <person name="Tong W."/>
            <person name="Li J."/>
            <person name="Tong Z."/>
            <person name="Li S."/>
            <person name="Ye J."/>
            <person name="Wang L."/>
            <person name="Fang L."/>
            <person name="Lei T."/>
            <person name="Chen C."/>
            <person name="Chen H."/>
            <person name="Xu Z."/>
            <person name="Li H."/>
            <person name="Huang H."/>
            <person name="Zhang F."/>
            <person name="Xu H."/>
            <person name="Li N."/>
            <person name="Zhao C."/>
            <person name="Li S."/>
            <person name="Dong L."/>
            <person name="Huang Y."/>
            <person name="Li L."/>
            <person name="Xi Y."/>
            <person name="Qi Q."/>
            <person name="Li W."/>
            <person name="Zhang B."/>
            <person name="Hu W."/>
            <person name="Zhang Y."/>
            <person name="Tian X."/>
            <person name="Jiao Y."/>
            <person name="Liang X."/>
            <person name="Jin J."/>
            <person name="Gao L."/>
            <person name="Zheng W."/>
            <person name="Hao B."/>
            <person name="Liu S."/>
            <person name="Wang W."/>
            <person name="Yuan L."/>
            <person name="Cao M."/>
            <person name="McDermott J."/>
            <person name="Samudrala R."/>
            <person name="Wang J."/>
            <person name="Wong G.K."/>
            <person name="Yang H."/>
        </authorList>
    </citation>
    <scope>NUCLEOTIDE SEQUENCE [LARGE SCALE GENOMIC DNA]</scope>
</reference>
<proteinExistence type="predicted"/>
<sequence length="160" mass="16793">MLAAAASVKLSTAGTATAPKMALFKPLHLPPLFAAAAAAAGPRPLSLSARPLYRQQDPLFLASRLQHNLLGGFCLKTGTMYHNMKNAPCFWTWPEESNNAVRGGAMGRGGGGAAACVPATVCCSRRRSGRAPWPRRAVASGAVWRRVVREGGDGPRLGSL</sequence>
<evidence type="ECO:0000313" key="1">
    <source>
        <dbReference type="EMBL" id="EEE67298.1"/>
    </source>
</evidence>
<protein>
    <submittedName>
        <fullName evidence="1">Uncharacterized protein</fullName>
    </submittedName>
</protein>
<organism evidence="1">
    <name type="scientific">Oryza sativa subsp. japonica</name>
    <name type="common">Rice</name>
    <dbReference type="NCBI Taxonomy" id="39947"/>
    <lineage>
        <taxon>Eukaryota</taxon>
        <taxon>Viridiplantae</taxon>
        <taxon>Streptophyta</taxon>
        <taxon>Embryophyta</taxon>
        <taxon>Tracheophyta</taxon>
        <taxon>Spermatophyta</taxon>
        <taxon>Magnoliopsida</taxon>
        <taxon>Liliopsida</taxon>
        <taxon>Poales</taxon>
        <taxon>Poaceae</taxon>
        <taxon>BOP clade</taxon>
        <taxon>Oryzoideae</taxon>
        <taxon>Oryzeae</taxon>
        <taxon>Oryzinae</taxon>
        <taxon>Oryza</taxon>
        <taxon>Oryza sativa</taxon>
    </lineage>
</organism>
<name>B9FXL1_ORYSJ</name>
<dbReference type="EMBL" id="CM000144">
    <property type="protein sequence ID" value="EEE67298.1"/>
    <property type="molecule type" value="Genomic_DNA"/>
</dbReference>
<dbReference type="AlphaFoldDB" id="B9FXL1"/>
<gene>
    <name evidence="1" type="ORF">OsJ_24503</name>
</gene>
<reference evidence="1" key="2">
    <citation type="submission" date="2008-12" db="EMBL/GenBank/DDBJ databases">
        <title>Improved gene annotation of the rice (Oryza sativa) genomes.</title>
        <authorList>
            <person name="Wang J."/>
            <person name="Li R."/>
            <person name="Fan W."/>
            <person name="Huang Q."/>
            <person name="Zhang J."/>
            <person name="Zhou Y."/>
            <person name="Hu Y."/>
            <person name="Zi S."/>
            <person name="Li J."/>
            <person name="Ni P."/>
            <person name="Zheng H."/>
            <person name="Zhang Y."/>
            <person name="Zhao M."/>
            <person name="Hao Q."/>
            <person name="McDermott J."/>
            <person name="Samudrala R."/>
            <person name="Kristiansen K."/>
            <person name="Wong G.K.-S."/>
        </authorList>
    </citation>
    <scope>NUCLEOTIDE SEQUENCE</scope>
</reference>
<dbReference type="Proteomes" id="UP000007752">
    <property type="component" value="Chromosome 7"/>
</dbReference>